<keyword evidence="6" id="KW-1185">Reference proteome</keyword>
<evidence type="ECO:0000256" key="1">
    <source>
        <dbReference type="ARBA" id="ARBA00022737"/>
    </source>
</evidence>
<comment type="caution">
    <text evidence="4">The sequence shown here is derived from an EMBL/GenBank/DDBJ whole genome shotgun (WGS) entry which is preliminary data.</text>
</comment>
<reference evidence="4" key="1">
    <citation type="submission" date="2020-10" db="EMBL/GenBank/DDBJ databases">
        <title>Feather gene expression reveals the developmental basis of iridescence in African starlings.</title>
        <authorList>
            <person name="Rubenstein D.R."/>
        </authorList>
    </citation>
    <scope>NUCLEOTIDE SEQUENCE</scope>
    <source>
        <strain evidence="4">SS15</strain>
        <tissue evidence="4">Liver</tissue>
    </source>
</reference>
<evidence type="ECO:0000313" key="6">
    <source>
        <dbReference type="Proteomes" id="UP000618051"/>
    </source>
</evidence>
<name>A0A835NT01_9PASS</name>
<evidence type="ECO:0000313" key="5">
    <source>
        <dbReference type="EMBL" id="KAI1234001.1"/>
    </source>
</evidence>
<dbReference type="PANTHER" id="PTHR23206:SF5">
    <property type="entry name" value="ANKYRIN REPEAT AND KH DOMAIN-CONTAINING PROTEIN 1"/>
    <property type="match status" value="1"/>
</dbReference>
<keyword evidence="1" id="KW-0677">Repeat</keyword>
<protein>
    <submittedName>
        <fullName evidence="4">Uncharacterized protein</fullName>
    </submittedName>
</protein>
<dbReference type="AlphaFoldDB" id="A0A835NT01"/>
<sequence>MLYLWDGKAHPAENCFPGSQREIFNQIYVYFRLTLSRSIQQLYNFFFRSFDRLFSKHTRSTAGESPIPSVSSGSSSPLSAASAPANLGQPKTGNTSQDRKVPPPIGTERLARIRQGGSVTPTPLGTNFTAPVGHSGIWSFGVNSVSGLGWRGGVKLQSVENILRESWRDSTKGLSGWSQPVMGSHPMHQQLSDAGTFSQHQPMERDDSGIVAPSNIFHQPMPNSFVDFSKGLPISMYGGTLIPSHPQLADGPGGPLFNGLHTPDPAWNPMIKVVQNSTECTDAQQVVWLPFPTCAFLGLYTVLTEIVCMIFPYSVCVCVFIKYPWCYWYQTFQVKQAAFQDCSARFGLAPGHLTLETCISSTRIICDRKFLLECKNSPAARTPPCCLPQTPGVTSLAQSSLVKLEELKERNESQEAMPGHGWACSWASWRCWHRDQLAAALSDAGDGRVTPQALAQVAGAIA</sequence>
<dbReference type="Pfam" id="PF05456">
    <property type="entry name" value="eIF_4EBP"/>
    <property type="match status" value="1"/>
</dbReference>
<reference evidence="5 6" key="2">
    <citation type="journal article" date="2021" name="J. Hered.">
        <title>Feather Gene Expression Elucidates the Developmental Basis of Plumage Iridescence in African Starlings.</title>
        <authorList>
            <person name="Rubenstein D.R."/>
            <person name="Corvelo A."/>
            <person name="MacManes M.D."/>
            <person name="Maia R."/>
            <person name="Narzisi G."/>
            <person name="Rousaki A."/>
            <person name="Vandenabeele P."/>
            <person name="Shawkey M.D."/>
            <person name="Solomon J."/>
        </authorList>
    </citation>
    <scope>NUCLEOTIDE SEQUENCE [LARGE SCALE GENOMIC DNA]</scope>
    <source>
        <strain evidence="5">SS15</strain>
    </source>
</reference>
<evidence type="ECO:0000313" key="4">
    <source>
        <dbReference type="EMBL" id="KAG0120550.1"/>
    </source>
</evidence>
<accession>A0A835NT01</accession>
<proteinExistence type="predicted"/>
<evidence type="ECO:0000256" key="2">
    <source>
        <dbReference type="ARBA" id="ARBA00023043"/>
    </source>
</evidence>
<dbReference type="GO" id="GO:0005737">
    <property type="term" value="C:cytoplasm"/>
    <property type="evidence" value="ECO:0007669"/>
    <property type="project" value="TreeGrafter"/>
</dbReference>
<evidence type="ECO:0000256" key="3">
    <source>
        <dbReference type="SAM" id="MobiDB-lite"/>
    </source>
</evidence>
<dbReference type="GO" id="GO:0045087">
    <property type="term" value="P:innate immune response"/>
    <property type="evidence" value="ECO:0007669"/>
    <property type="project" value="TreeGrafter"/>
</dbReference>
<feature type="compositionally biased region" description="Low complexity" evidence="3">
    <location>
        <begin position="65"/>
        <end position="85"/>
    </location>
</feature>
<keyword evidence="2" id="KW-0040">ANK repeat</keyword>
<dbReference type="OrthoDB" id="10071877at2759"/>
<dbReference type="EMBL" id="JADDUC020000016">
    <property type="protein sequence ID" value="KAI1234001.1"/>
    <property type="molecule type" value="Genomic_DNA"/>
</dbReference>
<dbReference type="InterPro" id="IPR051631">
    <property type="entry name" value="Ankyrin-KH/SAM_domain"/>
</dbReference>
<dbReference type="InterPro" id="IPR008606">
    <property type="entry name" value="EIF4EBP"/>
</dbReference>
<dbReference type="EMBL" id="JADDUC010000062">
    <property type="protein sequence ID" value="KAG0120550.1"/>
    <property type="molecule type" value="Genomic_DNA"/>
</dbReference>
<dbReference type="Proteomes" id="UP000618051">
    <property type="component" value="Unassembled WGS sequence"/>
</dbReference>
<dbReference type="GO" id="GO:0045947">
    <property type="term" value="P:negative regulation of translational initiation"/>
    <property type="evidence" value="ECO:0007669"/>
    <property type="project" value="InterPro"/>
</dbReference>
<reference evidence="5" key="3">
    <citation type="submission" date="2022-01" db="EMBL/GenBank/DDBJ databases">
        <authorList>
            <person name="Rubenstein D.R."/>
        </authorList>
    </citation>
    <scope>NUCLEOTIDE SEQUENCE</scope>
    <source>
        <strain evidence="5">SS15</strain>
        <tissue evidence="5">Liver</tissue>
    </source>
</reference>
<dbReference type="PANTHER" id="PTHR23206">
    <property type="entry name" value="MASK PROTEIN"/>
    <property type="match status" value="1"/>
</dbReference>
<gene>
    <name evidence="5" type="ORF">IHE44_0003709</name>
    <name evidence="4" type="ORF">IHE44_012502</name>
</gene>
<feature type="region of interest" description="Disordered" evidence="3">
    <location>
        <begin position="60"/>
        <end position="104"/>
    </location>
</feature>
<dbReference type="GO" id="GO:0008190">
    <property type="term" value="F:eukaryotic initiation factor 4E binding"/>
    <property type="evidence" value="ECO:0007669"/>
    <property type="project" value="InterPro"/>
</dbReference>
<organism evidence="4">
    <name type="scientific">Lamprotornis superbus</name>
    <dbReference type="NCBI Taxonomy" id="245042"/>
    <lineage>
        <taxon>Eukaryota</taxon>
        <taxon>Metazoa</taxon>
        <taxon>Chordata</taxon>
        <taxon>Craniata</taxon>
        <taxon>Vertebrata</taxon>
        <taxon>Euteleostomi</taxon>
        <taxon>Archelosauria</taxon>
        <taxon>Archosauria</taxon>
        <taxon>Dinosauria</taxon>
        <taxon>Saurischia</taxon>
        <taxon>Theropoda</taxon>
        <taxon>Coelurosauria</taxon>
        <taxon>Aves</taxon>
        <taxon>Neognathae</taxon>
        <taxon>Neoaves</taxon>
        <taxon>Telluraves</taxon>
        <taxon>Australaves</taxon>
        <taxon>Passeriformes</taxon>
        <taxon>Sturnidae</taxon>
        <taxon>Lamprotornis</taxon>
    </lineage>
</organism>